<sequence>MTAHLLTPLAIGLMRTHIWFSTTAILHAVSFVVFLGGRLILASALGS</sequence>
<keyword evidence="1" id="KW-0812">Transmembrane</keyword>
<dbReference type="Proteomes" id="UP000509443">
    <property type="component" value="Chromosome"/>
</dbReference>
<dbReference type="RefSeq" id="WP_156785836.1">
    <property type="nucleotide sequence ID" value="NZ_CACVBB010000001.1"/>
</dbReference>
<name>A0ABX6QFH3_9HYPH</name>
<reference evidence="2 3" key="1">
    <citation type="submission" date="2020-06" db="EMBL/GenBank/DDBJ databases">
        <title>Complete closed genome sequence of Bartonella alsatica CIP 105477.</title>
        <authorList>
            <person name="Thibau A."/>
            <person name="Schultze T.G."/>
            <person name="Kempf V.A.J."/>
        </authorList>
    </citation>
    <scope>NUCLEOTIDE SEQUENCE [LARGE SCALE GENOMIC DNA]</scope>
    <source>
        <strain evidence="2 3">CIP 105477</strain>
    </source>
</reference>
<evidence type="ECO:0000256" key="1">
    <source>
        <dbReference type="SAM" id="Phobius"/>
    </source>
</evidence>
<evidence type="ECO:0000313" key="2">
    <source>
        <dbReference type="EMBL" id="QLC51859.1"/>
    </source>
</evidence>
<feature type="transmembrane region" description="Helical" evidence="1">
    <location>
        <begin position="18"/>
        <end position="41"/>
    </location>
</feature>
<protein>
    <submittedName>
        <fullName evidence="2">Uncharacterized protein</fullName>
    </submittedName>
</protein>
<keyword evidence="3" id="KW-1185">Reference proteome</keyword>
<proteinExistence type="predicted"/>
<accession>A0ABX6QFH3</accession>
<gene>
    <name evidence="2" type="ORF">HWV54_02850</name>
</gene>
<evidence type="ECO:0000313" key="3">
    <source>
        <dbReference type="Proteomes" id="UP000509443"/>
    </source>
</evidence>
<dbReference type="EMBL" id="CP058235">
    <property type="protein sequence ID" value="QLC51859.1"/>
    <property type="molecule type" value="Genomic_DNA"/>
</dbReference>
<organism evidence="2 3">
    <name type="scientific">Bartonella alsatica</name>
    <dbReference type="NCBI Taxonomy" id="52764"/>
    <lineage>
        <taxon>Bacteria</taxon>
        <taxon>Pseudomonadati</taxon>
        <taxon>Pseudomonadota</taxon>
        <taxon>Alphaproteobacteria</taxon>
        <taxon>Hyphomicrobiales</taxon>
        <taxon>Bartonellaceae</taxon>
        <taxon>Bartonella</taxon>
    </lineage>
</organism>
<keyword evidence="1" id="KW-0472">Membrane</keyword>
<keyword evidence="1" id="KW-1133">Transmembrane helix</keyword>